<protein>
    <recommendedName>
        <fullName evidence="3">hyaluronan synthase</fullName>
        <ecNumber evidence="3">2.4.1.212</ecNumber>
    </recommendedName>
</protein>
<feature type="transmembrane region" description="Helical" evidence="5">
    <location>
        <begin position="448"/>
        <end position="467"/>
    </location>
</feature>
<feature type="transmembrane region" description="Helical" evidence="5">
    <location>
        <begin position="502"/>
        <end position="523"/>
    </location>
</feature>
<gene>
    <name evidence="7" type="primary">Has1</name>
</gene>
<evidence type="ECO:0000256" key="3">
    <source>
        <dbReference type="ARBA" id="ARBA00012207"/>
    </source>
</evidence>
<dbReference type="PANTHER" id="PTHR22913:SF4">
    <property type="entry name" value="HYALURONAN SYNTHASE 1"/>
    <property type="match status" value="1"/>
</dbReference>
<evidence type="ECO:0000313" key="7">
    <source>
        <dbReference type="RefSeq" id="XP_026634272.1"/>
    </source>
</evidence>
<keyword evidence="4 5" id="KW-0472">Membrane</keyword>
<keyword evidence="6" id="KW-1185">Reference proteome</keyword>
<keyword evidence="5" id="KW-0812">Transmembrane</keyword>
<dbReference type="InterPro" id="IPR029044">
    <property type="entry name" value="Nucleotide-diphossugar_trans"/>
</dbReference>
<name>A0ABM1TX10_MICOH</name>
<evidence type="ECO:0000256" key="1">
    <source>
        <dbReference type="ARBA" id="ARBA00004370"/>
    </source>
</evidence>
<evidence type="ECO:0000256" key="4">
    <source>
        <dbReference type="ARBA" id="ARBA00023136"/>
    </source>
</evidence>
<proteinExistence type="predicted"/>
<dbReference type="EC" id="2.4.1.212" evidence="3"/>
<feature type="transmembrane region" description="Helical" evidence="5">
    <location>
        <begin position="90"/>
        <end position="113"/>
    </location>
</feature>
<feature type="transmembrane region" description="Helical" evidence="5">
    <location>
        <begin position="543"/>
        <end position="561"/>
    </location>
</feature>
<feature type="transmembrane region" description="Helical" evidence="5">
    <location>
        <begin position="582"/>
        <end position="605"/>
    </location>
</feature>
<dbReference type="SUPFAM" id="SSF53448">
    <property type="entry name" value="Nucleotide-diphospho-sugar transferases"/>
    <property type="match status" value="1"/>
</dbReference>
<evidence type="ECO:0000256" key="2">
    <source>
        <dbReference type="ARBA" id="ARBA00004698"/>
    </source>
</evidence>
<dbReference type="PANTHER" id="PTHR22913">
    <property type="entry name" value="HYALURONAN SYNTHASE"/>
    <property type="match status" value="1"/>
</dbReference>
<feature type="transmembrane region" description="Helical" evidence="5">
    <location>
        <begin position="60"/>
        <end position="78"/>
    </location>
</feature>
<dbReference type="Pfam" id="PF13641">
    <property type="entry name" value="Glyco_tranf_2_3"/>
    <property type="match status" value="1"/>
</dbReference>
<comment type="subcellular location">
    <subcellularLocation>
        <location evidence="1">Membrane</location>
    </subcellularLocation>
</comment>
<evidence type="ECO:0000256" key="5">
    <source>
        <dbReference type="SAM" id="Phobius"/>
    </source>
</evidence>
<dbReference type="Proteomes" id="UP000694915">
    <property type="component" value="Unplaced"/>
</dbReference>
<feature type="transmembrane region" description="Helical" evidence="5">
    <location>
        <begin position="473"/>
        <end position="495"/>
    </location>
</feature>
<sequence length="621" mass="69880">MPYPAVSVYCNVLIQLRRESPRNKVIFRKPSGLILLLGSPQDITKPSEAARRCSGLARRVFTITFALLILGLMTWAYAAGVPLASDHYGLLAFGLYGAFLSAHLVAQSLFAYLEHRRVAAAARRASEKGLPDEATARSVALTISAYQEDPAYLRQCLTSARALLYPRARLRVLMVVDGNREEDLYMVDMFREVFADEDPATYVWDGNYHQPWEPAEGAGAMGAGAYREVEAEDPGRLAVEALVRTRRCVCVAQRWGGKREVMYTAFKALGDSVDYVQVCDSDTRLDPMALLELVRVLDADPRVGAVGGDVRILNPLDSWVSFLSSLRYWVAFNVERACQSYFHCVSCISGPLGLYRNNLLQQFLEAWYNQKFLGTHCTFGDDRHLTNRMLSMGYATKYTSRSRCYSETPSSFLRWLSQQTRWSKSYFREWLYNALWWHRHHAWMTYEAVVSGLFPFFVAATVLRLFYAGRPWALLWVLLCVQGVALAKAAFAAWLRGCLRMVLLSLYAPLYMCGLLPAKFLALVTMNQSGWGTSGRKKLAANYVPVLPLALWALLLLGGLIRSVAQEAQADWSGPSRAAEAYHLAAGAGAYVAYWVVMLTLYWVVVRRLCRRRSGGYHVQV</sequence>
<keyword evidence="5" id="KW-1133">Transmembrane helix</keyword>
<accession>A0ABM1TX10</accession>
<dbReference type="Gene3D" id="3.90.550.10">
    <property type="entry name" value="Spore Coat Polysaccharide Biosynthesis Protein SpsA, Chain A"/>
    <property type="match status" value="1"/>
</dbReference>
<dbReference type="RefSeq" id="XP_026634272.1">
    <property type="nucleotide sequence ID" value="XM_026778471.1"/>
</dbReference>
<comment type="pathway">
    <text evidence="2">Glycan biosynthesis; hyaluronan biosynthesis.</text>
</comment>
<evidence type="ECO:0000313" key="6">
    <source>
        <dbReference type="Proteomes" id="UP000694915"/>
    </source>
</evidence>
<dbReference type="GeneID" id="101988134"/>
<organism evidence="6 7">
    <name type="scientific">Microtus ochrogaster</name>
    <name type="common">Prairie vole</name>
    <dbReference type="NCBI Taxonomy" id="79684"/>
    <lineage>
        <taxon>Eukaryota</taxon>
        <taxon>Metazoa</taxon>
        <taxon>Chordata</taxon>
        <taxon>Craniata</taxon>
        <taxon>Vertebrata</taxon>
        <taxon>Euteleostomi</taxon>
        <taxon>Mammalia</taxon>
        <taxon>Eutheria</taxon>
        <taxon>Euarchontoglires</taxon>
        <taxon>Glires</taxon>
        <taxon>Rodentia</taxon>
        <taxon>Myomorpha</taxon>
        <taxon>Muroidea</taxon>
        <taxon>Cricetidae</taxon>
        <taxon>Arvicolinae</taxon>
        <taxon>Microtus</taxon>
    </lineage>
</organism>
<reference evidence="7" key="1">
    <citation type="submission" date="2025-08" db="UniProtKB">
        <authorList>
            <consortium name="RefSeq"/>
        </authorList>
    </citation>
    <scope>IDENTIFICATION</scope>
</reference>